<proteinExistence type="predicted"/>
<comment type="caution">
    <text evidence="1">The sequence shown here is derived from an EMBL/GenBank/DDBJ whole genome shotgun (WGS) entry which is preliminary data.</text>
</comment>
<sequence>MTEQDCRRGLLGLMAKEIVEECLHLSPKREWAVERQLSPMAEEKILETSSALWSKRWASGRLFGSMAEERDQVRMLGFQSAP</sequence>
<dbReference type="EMBL" id="JADBGQ010000004">
    <property type="protein sequence ID" value="KAG5401827.1"/>
    <property type="molecule type" value="Genomic_DNA"/>
</dbReference>
<organism evidence="1 2">
    <name type="scientific">Brassica rapa subsp. trilocularis</name>
    <dbReference type="NCBI Taxonomy" id="1813537"/>
    <lineage>
        <taxon>Eukaryota</taxon>
        <taxon>Viridiplantae</taxon>
        <taxon>Streptophyta</taxon>
        <taxon>Embryophyta</taxon>
        <taxon>Tracheophyta</taxon>
        <taxon>Spermatophyta</taxon>
        <taxon>Magnoliopsida</taxon>
        <taxon>eudicotyledons</taxon>
        <taxon>Gunneridae</taxon>
        <taxon>Pentapetalae</taxon>
        <taxon>rosids</taxon>
        <taxon>malvids</taxon>
        <taxon>Brassicales</taxon>
        <taxon>Brassicaceae</taxon>
        <taxon>Brassiceae</taxon>
        <taxon>Brassica</taxon>
    </lineage>
</organism>
<gene>
    <name evidence="1" type="primary">A04p029860.1_BraROA</name>
    <name evidence="1" type="ORF">IGI04_016434</name>
</gene>
<evidence type="ECO:0000313" key="1">
    <source>
        <dbReference type="EMBL" id="KAG5401827.1"/>
    </source>
</evidence>
<dbReference type="Proteomes" id="UP000823674">
    <property type="component" value="Chromosome A04"/>
</dbReference>
<accession>A0ABQ7MT35</accession>
<protein>
    <submittedName>
        <fullName evidence="1">Uncharacterized protein</fullName>
    </submittedName>
</protein>
<keyword evidence="2" id="KW-1185">Reference proteome</keyword>
<name>A0ABQ7MT35_BRACM</name>
<reference evidence="1 2" key="1">
    <citation type="submission" date="2021-03" db="EMBL/GenBank/DDBJ databases">
        <authorList>
            <person name="King G.J."/>
            <person name="Bancroft I."/>
            <person name="Baten A."/>
            <person name="Bloomfield J."/>
            <person name="Borpatragohain P."/>
            <person name="He Z."/>
            <person name="Irish N."/>
            <person name="Irwin J."/>
            <person name="Liu K."/>
            <person name="Mauleon R.P."/>
            <person name="Moore J."/>
            <person name="Morris R."/>
            <person name="Ostergaard L."/>
            <person name="Wang B."/>
            <person name="Wells R."/>
        </authorList>
    </citation>
    <scope>NUCLEOTIDE SEQUENCE [LARGE SCALE GENOMIC DNA]</scope>
    <source>
        <strain evidence="1">R-o-18</strain>
        <tissue evidence="1">Leaf</tissue>
    </source>
</reference>
<evidence type="ECO:0000313" key="2">
    <source>
        <dbReference type="Proteomes" id="UP000823674"/>
    </source>
</evidence>